<gene>
    <name evidence="1" type="ORF">DQK91_02760</name>
</gene>
<dbReference type="OrthoDB" id="5453504at2"/>
<protein>
    <submittedName>
        <fullName evidence="1">Uncharacterized protein</fullName>
    </submittedName>
</protein>
<evidence type="ECO:0000313" key="1">
    <source>
        <dbReference type="EMBL" id="TVM35602.1"/>
    </source>
</evidence>
<accession>A0A6P1ZJ16</accession>
<comment type="caution">
    <text evidence="1">The sequence shown here is derived from an EMBL/GenBank/DDBJ whole genome shotgun (WGS) entry which is preliminary data.</text>
</comment>
<sequence length="127" mass="14475">MLVYNYHPVSREFLDAEEAFVNPLEPGKFLIPMNSTPVPPPSPSPGYVTIFMGRDGWAQMEDYRGKIAVHIETKLPVEIVGIGPLPDELTFESPATARDIWDGSQWVTPKQKGFWRSLIRRFSRNNE</sequence>
<name>A0A6P1ZJ16_9BACT</name>
<proteinExistence type="predicted"/>
<reference evidence="1 2" key="1">
    <citation type="submission" date="2018-06" db="EMBL/GenBank/DDBJ databases">
        <title>Complete genome of Desulfovibrio marinus P48SEP.</title>
        <authorList>
            <person name="Crispim J.S."/>
            <person name="Vidigal P.M.P."/>
            <person name="Silva L.C.F."/>
            <person name="Araujo L.C."/>
            <person name="Laguardia C.N."/>
            <person name="Dias R.S."/>
            <person name="Sousa M.P."/>
            <person name="Paula S.O."/>
            <person name="Silva C."/>
        </authorList>
    </citation>
    <scope>NUCLEOTIDE SEQUENCE [LARGE SCALE GENOMIC DNA]</scope>
    <source>
        <strain evidence="1 2">P48SEP</strain>
    </source>
</reference>
<dbReference type="RefSeq" id="WP_144233932.1">
    <property type="nucleotide sequence ID" value="NZ_QMIF01000002.1"/>
</dbReference>
<organism evidence="1 2">
    <name type="scientific">Oceanidesulfovibrio marinus</name>
    <dbReference type="NCBI Taxonomy" id="370038"/>
    <lineage>
        <taxon>Bacteria</taxon>
        <taxon>Pseudomonadati</taxon>
        <taxon>Thermodesulfobacteriota</taxon>
        <taxon>Desulfovibrionia</taxon>
        <taxon>Desulfovibrionales</taxon>
        <taxon>Desulfovibrionaceae</taxon>
        <taxon>Oceanidesulfovibrio</taxon>
    </lineage>
</organism>
<dbReference type="EMBL" id="QMIF01000002">
    <property type="protein sequence ID" value="TVM35602.1"/>
    <property type="molecule type" value="Genomic_DNA"/>
</dbReference>
<dbReference type="Proteomes" id="UP000434052">
    <property type="component" value="Unassembled WGS sequence"/>
</dbReference>
<evidence type="ECO:0000313" key="2">
    <source>
        <dbReference type="Proteomes" id="UP000434052"/>
    </source>
</evidence>
<dbReference type="AlphaFoldDB" id="A0A6P1ZJ16"/>